<evidence type="ECO:0008006" key="5">
    <source>
        <dbReference type="Google" id="ProtNLM"/>
    </source>
</evidence>
<accession>A0A1X0A8G1</accession>
<dbReference type="InterPro" id="IPR037401">
    <property type="entry name" value="SnoaL-like"/>
</dbReference>
<feature type="domain" description="SnoaL-like" evidence="2">
    <location>
        <begin position="245"/>
        <end position="374"/>
    </location>
</feature>
<evidence type="ECO:0000313" key="4">
    <source>
        <dbReference type="Proteomes" id="UP000192448"/>
    </source>
</evidence>
<dbReference type="RefSeq" id="WP_083169330.1">
    <property type="nucleotide sequence ID" value="NZ_MVHF01000050.1"/>
</dbReference>
<organism evidence="3 4">
    <name type="scientific">Mycobacterium aquaticum</name>
    <dbReference type="NCBI Taxonomy" id="1927124"/>
    <lineage>
        <taxon>Bacteria</taxon>
        <taxon>Bacillati</taxon>
        <taxon>Actinomycetota</taxon>
        <taxon>Actinomycetes</taxon>
        <taxon>Mycobacteriales</taxon>
        <taxon>Mycobacteriaceae</taxon>
        <taxon>Mycobacterium</taxon>
    </lineage>
</organism>
<name>A0A1X0A8G1_9MYCO</name>
<dbReference type="Gene3D" id="3.10.450.50">
    <property type="match status" value="1"/>
</dbReference>
<dbReference type="InterPro" id="IPR051049">
    <property type="entry name" value="Dienelactone_hydrolase-like"/>
</dbReference>
<comment type="caution">
    <text evidence="3">The sequence shown here is derived from an EMBL/GenBank/DDBJ whole genome shotgun (WGS) entry which is preliminary data.</text>
</comment>
<dbReference type="PANTHER" id="PTHR46623">
    <property type="entry name" value="CARBOXYMETHYLENEBUTENOLIDASE-RELATED"/>
    <property type="match status" value="1"/>
</dbReference>
<dbReference type="Pfam" id="PF01738">
    <property type="entry name" value="DLH"/>
    <property type="match status" value="1"/>
</dbReference>
<gene>
    <name evidence="3" type="ORF">BST13_32055</name>
</gene>
<reference evidence="3 4" key="1">
    <citation type="submission" date="2017-02" db="EMBL/GenBank/DDBJ databases">
        <title>The new phylogeny of genus Mycobacterium.</title>
        <authorList>
            <person name="Tortoli E."/>
            <person name="Trovato A."/>
            <person name="Cirillo D.M."/>
        </authorList>
    </citation>
    <scope>NUCLEOTIDE SEQUENCE [LARGE SCALE GENOMIC DNA]</scope>
    <source>
        <strain evidence="3 4">RW6</strain>
    </source>
</reference>
<protein>
    <recommendedName>
        <fullName evidence="5">SnoaL-like domain-containing protein</fullName>
    </recommendedName>
</protein>
<feature type="domain" description="Dienelactone hydrolase" evidence="1">
    <location>
        <begin position="15"/>
        <end position="231"/>
    </location>
</feature>
<dbReference type="OrthoDB" id="9787933at2"/>
<sequence>MHEELIELATSDGVMATFVCQPERGGPHPAVIMFMDAYGIRDELRDMARRLASSGYYVALPNLYYRAGVVDVHADDCAGLAATLSRPHVAADTAAVMGFLDAQAAVRGPYGTVGYCMSGQYAVNAAHWFPAKVAAAASFHGTGFTTDEADSWHLLGKATDAELYFGFAEQDRYMSLDMVADFRRELDRAGARAEVEIYPGTRHGFVFAGRSVYHARGADRHWERLHALLNRCLARPTGEEMIVTTTDEEAIRRLCGQYCHYLDGTGGAQDIDALLALFTDDAWLYSARQGVYFPGREQLRAFFQGYSGTKGKSKHLSDNAVITIAGDTASAVSDWMYLRQVAQDGAEVLTVAAYGRFHDELVRVSGEWRIQSRRITKGNEAPVAPHPA</sequence>
<dbReference type="Proteomes" id="UP000192448">
    <property type="component" value="Unassembled WGS sequence"/>
</dbReference>
<dbReference type="InterPro" id="IPR002925">
    <property type="entry name" value="Dienelactn_hydro"/>
</dbReference>
<dbReference type="CDD" id="cd00531">
    <property type="entry name" value="NTF2_like"/>
    <property type="match status" value="1"/>
</dbReference>
<dbReference type="Pfam" id="PF13577">
    <property type="entry name" value="SnoaL_4"/>
    <property type="match status" value="1"/>
</dbReference>
<dbReference type="GO" id="GO:0016787">
    <property type="term" value="F:hydrolase activity"/>
    <property type="evidence" value="ECO:0007669"/>
    <property type="project" value="InterPro"/>
</dbReference>
<evidence type="ECO:0000259" key="1">
    <source>
        <dbReference type="Pfam" id="PF01738"/>
    </source>
</evidence>
<dbReference type="Gene3D" id="3.40.50.1820">
    <property type="entry name" value="alpha/beta hydrolase"/>
    <property type="match status" value="1"/>
</dbReference>
<evidence type="ECO:0000259" key="2">
    <source>
        <dbReference type="Pfam" id="PF13577"/>
    </source>
</evidence>
<dbReference type="InterPro" id="IPR032710">
    <property type="entry name" value="NTF2-like_dom_sf"/>
</dbReference>
<dbReference type="InterPro" id="IPR029058">
    <property type="entry name" value="AB_hydrolase_fold"/>
</dbReference>
<keyword evidence="4" id="KW-1185">Reference proteome</keyword>
<dbReference type="SUPFAM" id="SSF54427">
    <property type="entry name" value="NTF2-like"/>
    <property type="match status" value="1"/>
</dbReference>
<dbReference type="SUPFAM" id="SSF53474">
    <property type="entry name" value="alpha/beta-Hydrolases"/>
    <property type="match status" value="1"/>
</dbReference>
<dbReference type="STRING" id="1927124.BST13_32055"/>
<dbReference type="AlphaFoldDB" id="A0A1X0A8G1"/>
<evidence type="ECO:0000313" key="3">
    <source>
        <dbReference type="EMBL" id="ORA26294.1"/>
    </source>
</evidence>
<dbReference type="PANTHER" id="PTHR46623:SF10">
    <property type="entry name" value="CARBOXYMETHYLENEBUTENOLIDASE HOMOLOG"/>
    <property type="match status" value="1"/>
</dbReference>
<proteinExistence type="predicted"/>
<dbReference type="EMBL" id="MVHF01000050">
    <property type="protein sequence ID" value="ORA26294.1"/>
    <property type="molecule type" value="Genomic_DNA"/>
</dbReference>